<evidence type="ECO:0000313" key="2">
    <source>
        <dbReference type="Proteomes" id="UP000389128"/>
    </source>
</evidence>
<dbReference type="EMBL" id="SDKK01000002">
    <property type="protein sequence ID" value="TYC61662.1"/>
    <property type="molecule type" value="Genomic_DNA"/>
</dbReference>
<dbReference type="InterPro" id="IPR029060">
    <property type="entry name" value="PIN-like_dom_sf"/>
</dbReference>
<dbReference type="OrthoDB" id="7359859at2"/>
<accession>A0A6C2D7I4</accession>
<comment type="caution">
    <text evidence="1">The sequence shown here is derived from an EMBL/GenBank/DDBJ whole genome shotgun (WGS) entry which is preliminary data.</text>
</comment>
<dbReference type="RefSeq" id="WP_148577585.1">
    <property type="nucleotide sequence ID" value="NZ_SDKK01000002.1"/>
</dbReference>
<dbReference type="Pfam" id="PF11848">
    <property type="entry name" value="DUF3368"/>
    <property type="match status" value="1"/>
</dbReference>
<organism evidence="1 2">
    <name type="scientific">Zoogloea oleivorans</name>
    <dbReference type="NCBI Taxonomy" id="1552750"/>
    <lineage>
        <taxon>Bacteria</taxon>
        <taxon>Pseudomonadati</taxon>
        <taxon>Pseudomonadota</taxon>
        <taxon>Betaproteobacteria</taxon>
        <taxon>Rhodocyclales</taxon>
        <taxon>Zoogloeaceae</taxon>
        <taxon>Zoogloea</taxon>
    </lineage>
</organism>
<dbReference type="AlphaFoldDB" id="A0A6C2D7I4"/>
<name>A0A6C2D7I4_9RHOO</name>
<dbReference type="SUPFAM" id="SSF88723">
    <property type="entry name" value="PIN domain-like"/>
    <property type="match status" value="1"/>
</dbReference>
<dbReference type="InterPro" id="IPR021799">
    <property type="entry name" value="PIN-like_prokaryotic"/>
</dbReference>
<dbReference type="Gene3D" id="3.40.50.1010">
    <property type="entry name" value="5'-nuclease"/>
    <property type="match status" value="1"/>
</dbReference>
<proteinExistence type="predicted"/>
<evidence type="ECO:0000313" key="1">
    <source>
        <dbReference type="EMBL" id="TYC61662.1"/>
    </source>
</evidence>
<sequence length="161" mass="17957">MTKVYISDTNIWIDFRNADLLVELFQLPLTLCCTDFVLNELTDLPQGMLIERGLQVETLNEGAVAELFTLMGAHGNSSLADVSCYYLAQQTGHPLLTGDGKLRKQASKDGIQVFGVLWLLDQLVAHTLIAPVRAAEALRAMLQHGARLPQVECHQRLQQWQ</sequence>
<dbReference type="Proteomes" id="UP000389128">
    <property type="component" value="Unassembled WGS sequence"/>
</dbReference>
<keyword evidence="2" id="KW-1185">Reference proteome</keyword>
<protein>
    <submittedName>
        <fullName evidence="1">Type II toxin-antitoxin system VapC family toxin</fullName>
    </submittedName>
</protein>
<reference evidence="1 2" key="1">
    <citation type="submission" date="2019-01" db="EMBL/GenBank/DDBJ databases">
        <title>Zoogloea oleivorans genome sequencing and assembly.</title>
        <authorList>
            <person name="Tancsics A."/>
            <person name="Farkas M."/>
            <person name="Kriszt B."/>
            <person name="Maroti G."/>
            <person name="Horvath B."/>
        </authorList>
    </citation>
    <scope>NUCLEOTIDE SEQUENCE [LARGE SCALE GENOMIC DNA]</scope>
    <source>
        <strain evidence="1 2">Buc</strain>
    </source>
</reference>
<gene>
    <name evidence="1" type="ORF">ETQ85_03125</name>
</gene>